<name>A0A1H0SS13_9CLOT</name>
<evidence type="ECO:0000313" key="3">
    <source>
        <dbReference type="Proteomes" id="UP000198597"/>
    </source>
</evidence>
<evidence type="ECO:0000313" key="2">
    <source>
        <dbReference type="EMBL" id="SDP44016.1"/>
    </source>
</evidence>
<dbReference type="GO" id="GO:0004519">
    <property type="term" value="F:endonuclease activity"/>
    <property type="evidence" value="ECO:0007669"/>
    <property type="project" value="UniProtKB-KW"/>
</dbReference>
<dbReference type="Proteomes" id="UP000198597">
    <property type="component" value="Unassembled WGS sequence"/>
</dbReference>
<proteinExistence type="predicted"/>
<organism evidence="2 3">
    <name type="scientific">Clostridium gasigenes</name>
    <dbReference type="NCBI Taxonomy" id="94869"/>
    <lineage>
        <taxon>Bacteria</taxon>
        <taxon>Bacillati</taxon>
        <taxon>Bacillota</taxon>
        <taxon>Clostridia</taxon>
        <taxon>Eubacteriales</taxon>
        <taxon>Clostridiaceae</taxon>
        <taxon>Clostridium</taxon>
    </lineage>
</organism>
<dbReference type="InterPro" id="IPR003615">
    <property type="entry name" value="HNH_nuc"/>
</dbReference>
<gene>
    <name evidence="1" type="ORF">H7E68_11495</name>
    <name evidence="2" type="ORF">SAMN04488529_105177</name>
</gene>
<sequence>MCHCEICGASADIHHIIHKHEGGFDFDLNYKYLCPLHHRGKSGPHHCLNTDIQYKLELQRELYNILPNIYYTPKELLGILKIRSGSLRRLLKNLILHKEGYLNNDIIKALMGGKIYTNATVV</sequence>
<reference evidence="2 3" key="1">
    <citation type="submission" date="2016-10" db="EMBL/GenBank/DDBJ databases">
        <authorList>
            <person name="de Groot N.N."/>
        </authorList>
    </citation>
    <scope>NUCLEOTIDE SEQUENCE [LARGE SCALE GENOMIC DNA]</scope>
    <source>
        <strain evidence="2 3">DSM 12272</strain>
    </source>
</reference>
<keyword evidence="1" id="KW-0255">Endonuclease</keyword>
<keyword evidence="1" id="KW-0540">Nuclease</keyword>
<keyword evidence="1" id="KW-0378">Hydrolase</keyword>
<dbReference type="RefSeq" id="WP_089969360.1">
    <property type="nucleotide sequence ID" value="NZ_FNJM01000005.1"/>
</dbReference>
<dbReference type="Proteomes" id="UP000585258">
    <property type="component" value="Unassembled WGS sequence"/>
</dbReference>
<dbReference type="AlphaFoldDB" id="A0A1H0SS13"/>
<dbReference type="STRING" id="94869.SAMN04488529_105177"/>
<accession>A0A1H0SS13</accession>
<keyword evidence="3" id="KW-1185">Reference proteome</keyword>
<evidence type="ECO:0000313" key="1">
    <source>
        <dbReference type="EMBL" id="MBB6715332.1"/>
    </source>
</evidence>
<dbReference type="OrthoDB" id="1936553at2"/>
<evidence type="ECO:0000313" key="4">
    <source>
        <dbReference type="Proteomes" id="UP000585258"/>
    </source>
</evidence>
<protein>
    <submittedName>
        <fullName evidence="1">HNH endonuclease</fullName>
    </submittedName>
</protein>
<reference evidence="1 4" key="2">
    <citation type="submission" date="2020-08" db="EMBL/GenBank/DDBJ databases">
        <title>Clostridia isolated from Swiss meat.</title>
        <authorList>
            <person name="Wambui J."/>
            <person name="Stevens M.J.A."/>
            <person name="Stephan R."/>
        </authorList>
    </citation>
    <scope>NUCLEOTIDE SEQUENCE [LARGE SCALE GENOMIC DNA]</scope>
    <source>
        <strain evidence="1 4">CM001</strain>
    </source>
</reference>
<dbReference type="EMBL" id="FNJM01000005">
    <property type="protein sequence ID" value="SDP44016.1"/>
    <property type="molecule type" value="Genomic_DNA"/>
</dbReference>
<dbReference type="EMBL" id="JACKWY010000006">
    <property type="protein sequence ID" value="MBB6715332.1"/>
    <property type="molecule type" value="Genomic_DNA"/>
</dbReference>
<dbReference type="CDD" id="cd00085">
    <property type="entry name" value="HNHc"/>
    <property type="match status" value="1"/>
</dbReference>